<evidence type="ECO:0000256" key="10">
    <source>
        <dbReference type="PROSITE-ProRule" id="PRU00282"/>
    </source>
</evidence>
<keyword evidence="13" id="KW-1185">Reference proteome</keyword>
<evidence type="ECO:0000256" key="7">
    <source>
        <dbReference type="ARBA" id="ARBA00022989"/>
    </source>
</evidence>
<keyword evidence="9 10" id="KW-0472">Membrane</keyword>
<evidence type="ECO:0000256" key="6">
    <source>
        <dbReference type="ARBA" id="ARBA00022792"/>
    </source>
</evidence>
<dbReference type="EMBL" id="KV453851">
    <property type="protein sequence ID" value="ODV85684.1"/>
    <property type="molecule type" value="Genomic_DNA"/>
</dbReference>
<name>A0A1E4T1S3_9ASCO</name>
<accession>A0A1E4T1S3</accession>
<evidence type="ECO:0000256" key="2">
    <source>
        <dbReference type="ARBA" id="ARBA00006375"/>
    </source>
</evidence>
<dbReference type="AlphaFoldDB" id="A0A1E4T1S3"/>
<evidence type="ECO:0000256" key="11">
    <source>
        <dbReference type="RuleBase" id="RU000488"/>
    </source>
</evidence>
<feature type="repeat" description="Solcar" evidence="10">
    <location>
        <begin position="195"/>
        <end position="287"/>
    </location>
</feature>
<dbReference type="SUPFAM" id="SSF103506">
    <property type="entry name" value="Mitochondrial carrier"/>
    <property type="match status" value="1"/>
</dbReference>
<organism evidence="12 13">
    <name type="scientific">[Candida] arabinofermentans NRRL YB-2248</name>
    <dbReference type="NCBI Taxonomy" id="983967"/>
    <lineage>
        <taxon>Eukaryota</taxon>
        <taxon>Fungi</taxon>
        <taxon>Dikarya</taxon>
        <taxon>Ascomycota</taxon>
        <taxon>Saccharomycotina</taxon>
        <taxon>Pichiomycetes</taxon>
        <taxon>Pichiales</taxon>
        <taxon>Pichiaceae</taxon>
        <taxon>Ogataea</taxon>
        <taxon>Ogataea/Candida clade</taxon>
    </lineage>
</organism>
<dbReference type="PANTHER" id="PTHR45760">
    <property type="entry name" value="FI19922P1-RELATED"/>
    <property type="match status" value="1"/>
</dbReference>
<dbReference type="Pfam" id="PF00153">
    <property type="entry name" value="Mito_carr"/>
    <property type="match status" value="4"/>
</dbReference>
<proteinExistence type="inferred from homology"/>
<evidence type="ECO:0008006" key="14">
    <source>
        <dbReference type="Google" id="ProtNLM"/>
    </source>
</evidence>
<keyword evidence="7" id="KW-1133">Transmembrane helix</keyword>
<evidence type="ECO:0000256" key="3">
    <source>
        <dbReference type="ARBA" id="ARBA00022448"/>
    </source>
</evidence>
<comment type="subcellular location">
    <subcellularLocation>
        <location evidence="1">Mitochondrion inner membrane</location>
        <topology evidence="1">Multi-pass membrane protein</topology>
    </subcellularLocation>
</comment>
<evidence type="ECO:0000313" key="13">
    <source>
        <dbReference type="Proteomes" id="UP000094801"/>
    </source>
</evidence>
<dbReference type="PANTHER" id="PTHR45760:SF2">
    <property type="entry name" value="FI19922P1-RELATED"/>
    <property type="match status" value="1"/>
</dbReference>
<protein>
    <recommendedName>
        <fullName evidence="14">Mitochondrial carrier protein</fullName>
    </recommendedName>
</protein>
<dbReference type="GO" id="GO:0005743">
    <property type="term" value="C:mitochondrial inner membrane"/>
    <property type="evidence" value="ECO:0007669"/>
    <property type="project" value="UniProtKB-SubCell"/>
</dbReference>
<evidence type="ECO:0000256" key="1">
    <source>
        <dbReference type="ARBA" id="ARBA00004448"/>
    </source>
</evidence>
<dbReference type="PROSITE" id="PS50920">
    <property type="entry name" value="SOLCAR"/>
    <property type="match status" value="3"/>
</dbReference>
<dbReference type="InterPro" id="IPR018108">
    <property type="entry name" value="MCP_transmembrane"/>
</dbReference>
<dbReference type="InterPro" id="IPR045315">
    <property type="entry name" value="Mtm1-like"/>
</dbReference>
<evidence type="ECO:0000256" key="5">
    <source>
        <dbReference type="ARBA" id="ARBA00022737"/>
    </source>
</evidence>
<dbReference type="STRING" id="983967.A0A1E4T1S3"/>
<dbReference type="Proteomes" id="UP000094801">
    <property type="component" value="Unassembled WGS sequence"/>
</dbReference>
<evidence type="ECO:0000256" key="9">
    <source>
        <dbReference type="ARBA" id="ARBA00023136"/>
    </source>
</evidence>
<dbReference type="Gene3D" id="1.50.40.10">
    <property type="entry name" value="Mitochondrial carrier domain"/>
    <property type="match status" value="2"/>
</dbReference>
<feature type="repeat" description="Solcar" evidence="10">
    <location>
        <begin position="40"/>
        <end position="188"/>
    </location>
</feature>
<comment type="similarity">
    <text evidence="2 11">Belongs to the mitochondrial carrier (TC 2.A.29) family.</text>
</comment>
<keyword evidence="3 11" id="KW-0813">Transport</keyword>
<dbReference type="OrthoDB" id="1747031at2759"/>
<gene>
    <name evidence="12" type="ORF">CANARDRAFT_7062</name>
</gene>
<evidence type="ECO:0000256" key="8">
    <source>
        <dbReference type="ARBA" id="ARBA00023128"/>
    </source>
</evidence>
<evidence type="ECO:0000256" key="4">
    <source>
        <dbReference type="ARBA" id="ARBA00022692"/>
    </source>
</evidence>
<dbReference type="InterPro" id="IPR023395">
    <property type="entry name" value="MCP_dom_sf"/>
</dbReference>
<keyword evidence="4 10" id="KW-0812">Transmembrane</keyword>
<evidence type="ECO:0000313" key="12">
    <source>
        <dbReference type="EMBL" id="ODV85684.1"/>
    </source>
</evidence>
<dbReference type="GO" id="GO:1990542">
    <property type="term" value="P:mitochondrial transmembrane transport"/>
    <property type="evidence" value="ECO:0007669"/>
    <property type="project" value="InterPro"/>
</dbReference>
<sequence>MSVVAAAIEEPDDLSFSSHNNNDKVSNVTLVHESSKPHDITLSQRMISACFGSILTSLLVTPFDVVRIRLQQQQLLFPTDLRDASECCRKVFWEPQTDTAPQAHTQAPPSSLSSRASAASVATKEIDQFCVTHSCAQDTKIKGTFQGISRIATQEGFGTLYRGLSLGLIMAVPSNMVYFSGYEFLRDSSPLKDGFPIINPLLCGSVARIMAATSVAPLELIKTRLQAVPSSSTSKSSDIMRMVLNNSLRDIQKKGVMSIFKGLQLTLWRDVPFSGIYWASYEYITYHLKNTPYFSATNTYVTGVSKDEDQLNTKIFLRSFISGSLSGMLAAVFTNPFDVGKTRMQVGLEEKKSLGTLSKASKLATEKQSMFKYLFSIYRNDGFGALYVGLIPRCMKIAPACAIMISTYELSKKIFADIQS</sequence>
<keyword evidence="5" id="KW-0677">Repeat</keyword>
<keyword evidence="8" id="KW-0496">Mitochondrion</keyword>
<reference evidence="13" key="1">
    <citation type="submission" date="2016-04" db="EMBL/GenBank/DDBJ databases">
        <title>Comparative genomics of biotechnologically important yeasts.</title>
        <authorList>
            <consortium name="DOE Joint Genome Institute"/>
            <person name="Riley R."/>
            <person name="Haridas S."/>
            <person name="Wolfe K.H."/>
            <person name="Lopes M.R."/>
            <person name="Hittinger C.T."/>
            <person name="Goker M."/>
            <person name="Salamov A."/>
            <person name="Wisecaver J."/>
            <person name="Long T.M."/>
            <person name="Aerts A.L."/>
            <person name="Barry K."/>
            <person name="Choi C."/>
            <person name="Clum A."/>
            <person name="Coughlan A.Y."/>
            <person name="Deshpande S."/>
            <person name="Douglass A.P."/>
            <person name="Hanson S.J."/>
            <person name="Klenk H.-P."/>
            <person name="Labutti K."/>
            <person name="Lapidus A."/>
            <person name="Lindquist E."/>
            <person name="Lipzen A."/>
            <person name="Meier-Kolthoff J.P."/>
            <person name="Ohm R.A."/>
            <person name="Otillar R.P."/>
            <person name="Pangilinan J."/>
            <person name="Peng Y."/>
            <person name="Rokas A."/>
            <person name="Rosa C.A."/>
            <person name="Scheuner C."/>
            <person name="Sibirny A.A."/>
            <person name="Slot J.C."/>
            <person name="Stielow J.B."/>
            <person name="Sun H."/>
            <person name="Kurtzman C.P."/>
            <person name="Blackwell M."/>
            <person name="Grigoriev I.V."/>
            <person name="Jeffries T.W."/>
        </authorList>
    </citation>
    <scope>NUCLEOTIDE SEQUENCE [LARGE SCALE GENOMIC DNA]</scope>
    <source>
        <strain evidence="13">NRRL YB-2248</strain>
    </source>
</reference>
<feature type="repeat" description="Solcar" evidence="10">
    <location>
        <begin position="314"/>
        <end position="414"/>
    </location>
</feature>
<keyword evidence="6" id="KW-0999">Mitochondrion inner membrane</keyword>